<accession>A0A179CT35</accession>
<evidence type="ECO:0000313" key="3">
    <source>
        <dbReference type="Proteomes" id="UP000078520"/>
    </source>
</evidence>
<dbReference type="InterPro" id="IPR006073">
    <property type="entry name" value="GTP-bd"/>
</dbReference>
<gene>
    <name evidence="2" type="ORF">A3O14_02810</name>
</gene>
<proteinExistence type="predicted"/>
<dbReference type="Gene3D" id="3.40.50.300">
    <property type="entry name" value="P-loop containing nucleotide triphosphate hydrolases"/>
    <property type="match status" value="1"/>
</dbReference>
<dbReference type="InterPro" id="IPR048422">
    <property type="entry name" value="NOA1/YqeH-like_C"/>
</dbReference>
<dbReference type="NCBIfam" id="TIGR03597">
    <property type="entry name" value="GTPase_YqeH"/>
    <property type="match status" value="1"/>
</dbReference>
<evidence type="ECO:0000259" key="1">
    <source>
        <dbReference type="PROSITE" id="PS51721"/>
    </source>
</evidence>
<dbReference type="CDD" id="cd01855">
    <property type="entry name" value="YqeH"/>
    <property type="match status" value="1"/>
</dbReference>
<dbReference type="EMBL" id="LVKI01000008">
    <property type="protein sequence ID" value="OAQ08629.1"/>
    <property type="molecule type" value="Genomic_DNA"/>
</dbReference>
<dbReference type="OrthoDB" id="9773841at2"/>
<dbReference type="PANTHER" id="PTHR46434">
    <property type="entry name" value="GENETIC INTERACTOR OF PROHIBITINS 3, MITOCHONDRIAL"/>
    <property type="match status" value="1"/>
</dbReference>
<dbReference type="RefSeq" id="WP_064207723.1">
    <property type="nucleotide sequence ID" value="NZ_CANCWR010000004.1"/>
</dbReference>
<dbReference type="InterPro" id="IPR019988">
    <property type="entry name" value="GTP-bd_ribosome_bgen_YqeH"/>
</dbReference>
<sequence length="370" mass="41609">MTDELRCIGCGAVIQTTDPDKAGYTPQSALNKQKDEVYCQRCFRLRHYNEIADVDYSDDDFLRFLNQLSDKEALIVNVIDIFDFTGSLIPGLQRFVGNNPILLVGNKEDLLPRSLKRSKIKDWMRQSANKAGLRPIDVFLTSAKKGGQVDELLAAIEKYREGRDVYIVGVTNVGKSTLINRIISQLTGVQELITTSKFPGTTLDRIEIPLDDGHFLIDTPGIIHRNQMAHYLSPKELRLATPQKEIKPKTYQLQAGQTLFLSALARFDFIKGPKERNGIAIYLDNNLKVHRTKLTNADQFYANHAGEILQPPTKKELETTFPKLVRYEFKTTEKSDLVFAGLGWVTVPKNSIIAGWAPDGVGVTIRKAMI</sequence>
<reference evidence="3" key="1">
    <citation type="submission" date="2016-03" db="EMBL/GenBank/DDBJ databases">
        <authorList>
            <person name="Johnson T.J."/>
            <person name="Youmans B."/>
            <person name="Case K."/>
            <person name="Noll S."/>
        </authorList>
    </citation>
    <scope>NUCLEOTIDE SEQUENCE [LARGE SCALE GENOMIC DNA]</scope>
    <source>
        <strain evidence="3">UMNLAv8</strain>
    </source>
</reference>
<dbReference type="GO" id="GO:0005525">
    <property type="term" value="F:GTP binding"/>
    <property type="evidence" value="ECO:0007669"/>
    <property type="project" value="InterPro"/>
</dbReference>
<dbReference type="PROSITE" id="PS51721">
    <property type="entry name" value="G_CP"/>
    <property type="match status" value="1"/>
</dbReference>
<comment type="caution">
    <text evidence="2">The sequence shown here is derived from an EMBL/GenBank/DDBJ whole genome shotgun (WGS) entry which is preliminary data.</text>
</comment>
<dbReference type="SUPFAM" id="SSF52540">
    <property type="entry name" value="P-loop containing nucleoside triphosphate hydrolases"/>
    <property type="match status" value="1"/>
</dbReference>
<dbReference type="PANTHER" id="PTHR46434:SF1">
    <property type="entry name" value="GENETIC INTERACTOR OF PROHIBITINS 3, MITOCHONDRIAL"/>
    <property type="match status" value="1"/>
</dbReference>
<dbReference type="Pfam" id="PF21516">
    <property type="entry name" value="YqeH-like_C"/>
    <property type="match status" value="1"/>
</dbReference>
<dbReference type="InterPro" id="IPR027417">
    <property type="entry name" value="P-loop_NTPase"/>
</dbReference>
<dbReference type="InterPro" id="IPR050896">
    <property type="entry name" value="Mito_lipid_metab_GTPase"/>
</dbReference>
<name>A0A179CT35_9LACO</name>
<feature type="domain" description="CP-type G" evidence="1">
    <location>
        <begin position="62"/>
        <end position="225"/>
    </location>
</feature>
<evidence type="ECO:0000313" key="2">
    <source>
        <dbReference type="EMBL" id="OAQ08629.1"/>
    </source>
</evidence>
<dbReference type="AlphaFoldDB" id="A0A179CT35"/>
<organism evidence="2 3">
    <name type="scientific">Ligilactobacillus aviarius</name>
    <dbReference type="NCBI Taxonomy" id="1606"/>
    <lineage>
        <taxon>Bacteria</taxon>
        <taxon>Bacillati</taxon>
        <taxon>Bacillota</taxon>
        <taxon>Bacilli</taxon>
        <taxon>Lactobacillales</taxon>
        <taxon>Lactobacillaceae</taxon>
        <taxon>Ligilactobacillus</taxon>
    </lineage>
</organism>
<protein>
    <submittedName>
        <fullName evidence="2">Ribosome biogenesis GTPase YqeH</fullName>
    </submittedName>
</protein>
<dbReference type="InterPro" id="IPR030378">
    <property type="entry name" value="G_CP_dom"/>
</dbReference>
<dbReference type="Pfam" id="PF01926">
    <property type="entry name" value="MMR_HSR1"/>
    <property type="match status" value="1"/>
</dbReference>
<dbReference type="Proteomes" id="UP000078520">
    <property type="component" value="Unassembled WGS sequence"/>
</dbReference>